<protein>
    <recommendedName>
        <fullName evidence="1">PIN domain-containing protein</fullName>
    </recommendedName>
</protein>
<name>A0A450VVV3_9GAMM</name>
<dbReference type="SUPFAM" id="SSF88723">
    <property type="entry name" value="PIN domain-like"/>
    <property type="match status" value="1"/>
</dbReference>
<dbReference type="EMBL" id="CAADEZ010000122">
    <property type="protein sequence ID" value="VFJ53929.1"/>
    <property type="molecule type" value="Genomic_DNA"/>
</dbReference>
<evidence type="ECO:0000313" key="4">
    <source>
        <dbReference type="EMBL" id="VFK08900.1"/>
    </source>
</evidence>
<evidence type="ECO:0000313" key="2">
    <source>
        <dbReference type="EMBL" id="VFJ53929.1"/>
    </source>
</evidence>
<reference evidence="4" key="1">
    <citation type="submission" date="2019-02" db="EMBL/GenBank/DDBJ databases">
        <authorList>
            <person name="Gruber-Vodicka R. H."/>
            <person name="Seah K. B. B."/>
        </authorList>
    </citation>
    <scope>NUCLEOTIDE SEQUENCE</scope>
    <source>
        <strain evidence="2">BECK_BZ163</strain>
        <strain evidence="4">BECK_BZ164</strain>
        <strain evidence="3">BECK_BZ165</strain>
    </source>
</reference>
<proteinExistence type="predicted"/>
<evidence type="ECO:0000313" key="3">
    <source>
        <dbReference type="EMBL" id="VFJ54798.1"/>
    </source>
</evidence>
<dbReference type="EMBL" id="CAADFL010000085">
    <property type="protein sequence ID" value="VFK08900.1"/>
    <property type="molecule type" value="Genomic_DNA"/>
</dbReference>
<dbReference type="AlphaFoldDB" id="A0A450VVV3"/>
<dbReference type="Gene3D" id="3.40.50.1010">
    <property type="entry name" value="5'-nuclease"/>
    <property type="match status" value="1"/>
</dbReference>
<accession>A0A450VVV3</accession>
<gene>
    <name evidence="2" type="ORF">BECKFM1743A_GA0114220_101224</name>
    <name evidence="4" type="ORF">BECKFM1743B_GA0114221_100854</name>
    <name evidence="3" type="ORF">BECKFM1743C_GA0114222_101444</name>
</gene>
<dbReference type="InterPro" id="IPR002716">
    <property type="entry name" value="PIN_dom"/>
</dbReference>
<feature type="domain" description="PIN" evidence="1">
    <location>
        <begin position="5"/>
        <end position="123"/>
    </location>
</feature>
<dbReference type="InterPro" id="IPR029060">
    <property type="entry name" value="PIN-like_dom_sf"/>
</dbReference>
<evidence type="ECO:0000259" key="1">
    <source>
        <dbReference type="Pfam" id="PF01850"/>
    </source>
</evidence>
<dbReference type="Pfam" id="PF01850">
    <property type="entry name" value="PIN"/>
    <property type="match status" value="1"/>
</dbReference>
<sequence length="155" mass="17462">MVSAYFLDTSALVKKYMTETGSGWIEALTDFDSNNRVLVARVTWVETISAFSRLRRENKIDPVLLDRTIRIFETDWETEYRIVEIEGPDFDKAGDLVQKHPLRAYDAIQLACALKVHAAFAGTAQNSVTFLSGDNRLIDAARSEGLEVENPNNHP</sequence>
<dbReference type="CDD" id="cd09874">
    <property type="entry name" value="PIN_MT3492-like"/>
    <property type="match status" value="1"/>
</dbReference>
<dbReference type="EMBL" id="CAADFA010000144">
    <property type="protein sequence ID" value="VFJ54798.1"/>
    <property type="molecule type" value="Genomic_DNA"/>
</dbReference>
<organism evidence="4">
    <name type="scientific">Candidatus Kentrum sp. FM</name>
    <dbReference type="NCBI Taxonomy" id="2126340"/>
    <lineage>
        <taxon>Bacteria</taxon>
        <taxon>Pseudomonadati</taxon>
        <taxon>Pseudomonadota</taxon>
        <taxon>Gammaproteobacteria</taxon>
        <taxon>Candidatus Kentrum</taxon>
    </lineage>
</organism>